<gene>
    <name evidence="2" type="ORF">OSIN01602_LOCUS21267</name>
    <name evidence="3" type="ORF">OSIN01602_LOCUS21268</name>
    <name evidence="4" type="ORF">OSIN01602_LOCUS21269</name>
    <name evidence="5" type="ORF">OSIN01602_LOCUS21270</name>
</gene>
<evidence type="ECO:0000313" key="5">
    <source>
        <dbReference type="EMBL" id="CAD9360952.1"/>
    </source>
</evidence>
<dbReference type="EMBL" id="HBGO01036738">
    <property type="protein sequence ID" value="CAD9360952.1"/>
    <property type="molecule type" value="Transcribed_RNA"/>
</dbReference>
<dbReference type="EMBL" id="HBGO01036737">
    <property type="protein sequence ID" value="CAD9360951.1"/>
    <property type="molecule type" value="Transcribed_RNA"/>
</dbReference>
<protein>
    <submittedName>
        <fullName evidence="2">Uncharacterized protein</fullName>
    </submittedName>
</protein>
<name>A0A6U1ZF83_TRICV</name>
<evidence type="ECO:0000256" key="1">
    <source>
        <dbReference type="SAM" id="SignalP"/>
    </source>
</evidence>
<proteinExistence type="predicted"/>
<feature type="chain" id="PRO_5036393796" evidence="1">
    <location>
        <begin position="19"/>
        <end position="103"/>
    </location>
</feature>
<evidence type="ECO:0000313" key="2">
    <source>
        <dbReference type="EMBL" id="CAD9360949.1"/>
    </source>
</evidence>
<accession>A0A6U1ZF83</accession>
<keyword evidence="1" id="KW-0732">Signal</keyword>
<dbReference type="AlphaFoldDB" id="A0A6U1ZF83"/>
<reference evidence="2" key="1">
    <citation type="submission" date="2021-01" db="EMBL/GenBank/DDBJ databases">
        <authorList>
            <person name="Corre E."/>
            <person name="Pelletier E."/>
            <person name="Niang G."/>
            <person name="Scheremetjew M."/>
            <person name="Finn R."/>
            <person name="Kale V."/>
            <person name="Holt S."/>
            <person name="Cochrane G."/>
            <person name="Meng A."/>
            <person name="Brown T."/>
            <person name="Cohen L."/>
        </authorList>
    </citation>
    <scope>NUCLEOTIDE SEQUENCE</scope>
    <source>
        <strain evidence="2">Grunow 1884</strain>
    </source>
</reference>
<feature type="signal peptide" evidence="1">
    <location>
        <begin position="1"/>
        <end position="18"/>
    </location>
</feature>
<dbReference type="EMBL" id="HBGO01036735">
    <property type="protein sequence ID" value="CAD9360949.1"/>
    <property type="molecule type" value="Transcribed_RNA"/>
</dbReference>
<evidence type="ECO:0000313" key="3">
    <source>
        <dbReference type="EMBL" id="CAD9360950.1"/>
    </source>
</evidence>
<dbReference type="EMBL" id="HBGO01036736">
    <property type="protein sequence ID" value="CAD9360950.1"/>
    <property type="molecule type" value="Transcribed_RNA"/>
</dbReference>
<sequence>MVNFATLIFLIIAFGLMALYQRQREICFDEDKSTSTDYSVKVSNPPPDADPDKWHNFFEQFASKQVTFVTVALAMQRSNELSMYGEFSSKNFPLGLIWTTKRR</sequence>
<evidence type="ECO:0000313" key="4">
    <source>
        <dbReference type="EMBL" id="CAD9360951.1"/>
    </source>
</evidence>
<organism evidence="2">
    <name type="scientific">Trieres chinensis</name>
    <name type="common">Marine centric diatom</name>
    <name type="synonym">Odontella sinensis</name>
    <dbReference type="NCBI Taxonomy" id="1514140"/>
    <lineage>
        <taxon>Eukaryota</taxon>
        <taxon>Sar</taxon>
        <taxon>Stramenopiles</taxon>
        <taxon>Ochrophyta</taxon>
        <taxon>Bacillariophyta</taxon>
        <taxon>Mediophyceae</taxon>
        <taxon>Biddulphiophycidae</taxon>
        <taxon>Eupodiscales</taxon>
        <taxon>Parodontellaceae</taxon>
        <taxon>Trieres</taxon>
    </lineage>
</organism>